<keyword evidence="2" id="KW-0732">Signal</keyword>
<evidence type="ECO:0000256" key="2">
    <source>
        <dbReference type="SAM" id="SignalP"/>
    </source>
</evidence>
<evidence type="ECO:0000313" key="4">
    <source>
        <dbReference type="Proteomes" id="UP000824132"/>
    </source>
</evidence>
<organism evidence="3 4">
    <name type="scientific">Candidatus Borkfalkia avistercoris</name>
    <dbReference type="NCBI Taxonomy" id="2838504"/>
    <lineage>
        <taxon>Bacteria</taxon>
        <taxon>Bacillati</taxon>
        <taxon>Bacillota</taxon>
        <taxon>Clostridia</taxon>
        <taxon>Christensenellales</taxon>
        <taxon>Christensenellaceae</taxon>
        <taxon>Candidatus Borkfalkia</taxon>
    </lineage>
</organism>
<dbReference type="EMBL" id="DXCL01000031">
    <property type="protein sequence ID" value="HIZ03813.1"/>
    <property type="molecule type" value="Genomic_DNA"/>
</dbReference>
<sequence>MKKLLVVMMLALLAFFAVGCGENSYTVTYMADGEVYEITEGVAPGTSSEFPAQPSKTGYRFTGWYEEGAEEPFSEDTAIDGDLVLYAGFDENEYTLTFSANGGTGSMDSVSLTYTQEYKLPACAFTNTDNLFVGWALSADGEAVYNDEATISKLATENDAAVTLYAVWDSQSYTVVFNGNGGLGAMEPLTVAMSREFSLTRCAFVKQGWHFAGWALSAEGEIVYDDGETVSGLASEKGATVDLYAIWEQDSYTVKFDKNDAAATGTMADQIFALGEEKALPRNAFSKTGFNFMGWALSADGEVVYEDGETVSGLATEHGAVITLYAVFRGAPETYTITTRTEQADGSFKEDSQTKNGYFGDVITVTADPITGYTVGIAGNGAKLDGGDDTVITVTYSLTDYTAKLIGVYGEEEFEVDSQTFTYLSEKFSLEALDRVEVSGVAYRYIDKGVSLEIAENTSENVTIEVEYGIEVTDAAGLVSAMRNNADKSVVLANDIDMRDYLTENPWNSTVTENGEGAFFNRAFSGTLDGKGHSILNLNSTAGLIARYTNTVFKEISENGTVKNLHMQISVGLSAGGEGARMGLLFGDMYGTIDNCFFEVDAQFNVDWYMYGAAPIYNLGENSKVTNTVFYIPNAAGLRMICSTSWGGAFEGYGIFDNVAFVYGDSSVNNSLPNKYNPNITDIYVIKADYSTGTFNDAKVLNAEKYAAGYEATKDSENVAYNSADYWDAVSFEDITAAMSGFTFTESVLKFGDRTVMNFEEAVEVSDAYEFVEAMTNKPWANIVLQNDIDMSEYLAENPWNDANADTGAFFNFTFSGTLDGQGHSILNLDSAAGVIDHWENVVIREISPSGVIKNLHLQVSLGLKATEYDRALLFGNMYGTIENCFFEIDVQTDSDWGYYASAAFYRLAETSHVSNSVFYIPAPVDFRLMCASTGDASFVGTFENVAYVYGGFNYKGLLPDKVNPDIEGIYLIKADAQNSVFTGSQKLADGYAEGSVVNDESLWEEISLENITENMQGFTFTESVLKFGDRTVMNFEEAVEVSDAYEFVAAMTNKPWANIALTNDIDMSDYLAENPWNDTNSATGAFFNFTFSGTLDGQGHSILNLNSAAGVVERWENVVFRELAETGVIKNLHLQASLGVQSSTGDRSYLFGNVYGTIQNCFFEVYPETNSSEWDGCVYYGTGAIYRLKESALIENTVFYVPNPAGFRLIASNASLDSNTGASSYVGTFRNVAYVYGSFDYNNLLPTQVNPGISDIYIIKADAAANSFTQPKELVGGYAGGATVNGEELWTDTTLQAINGAMTGFTFTETSVSFGDKVIVSELAETIEATTAEQLVNSLRYKPWANIKLMNDIDMSAYLAKYPWNNTDTKSGAFINTEFTGTLDGQGHSVLNLDSAAGVIDRWEKNSFIRKISSSAVIKNLHLQLSIGVNSSGQDRAFLIGNMEGTIENCFFEIDVATNEGAGYYGTAAFYTLADTSAVKNTVFYIPAPAGFRLMCASTGDSSRVGTFENVTYIYGSFDYENLLPDAVNPNISGIYLIREDSSTGTFTDAKALSADYAGGSAANGESLWTASTVSDVTAAMNGFTFTEKTLSFGDTIIADLNVA</sequence>
<evidence type="ECO:0000256" key="1">
    <source>
        <dbReference type="ARBA" id="ARBA00004196"/>
    </source>
</evidence>
<reference evidence="3" key="1">
    <citation type="journal article" date="2021" name="PeerJ">
        <title>Extensive microbial diversity within the chicken gut microbiome revealed by metagenomics and culture.</title>
        <authorList>
            <person name="Gilroy R."/>
            <person name="Ravi A."/>
            <person name="Getino M."/>
            <person name="Pursley I."/>
            <person name="Horton D.L."/>
            <person name="Alikhan N.F."/>
            <person name="Baker D."/>
            <person name="Gharbi K."/>
            <person name="Hall N."/>
            <person name="Watson M."/>
            <person name="Adriaenssens E.M."/>
            <person name="Foster-Nyarko E."/>
            <person name="Jarju S."/>
            <person name="Secka A."/>
            <person name="Antonio M."/>
            <person name="Oren A."/>
            <person name="Chaudhuri R.R."/>
            <person name="La Ragione R."/>
            <person name="Hildebrand F."/>
            <person name="Pallen M.J."/>
        </authorList>
    </citation>
    <scope>NUCLEOTIDE SEQUENCE</scope>
    <source>
        <strain evidence="3">CHK187-5294</strain>
    </source>
</reference>
<dbReference type="Pfam" id="PF20585">
    <property type="entry name" value="Pectate_lyase_5"/>
    <property type="match status" value="2"/>
</dbReference>
<dbReference type="GO" id="GO:0030313">
    <property type="term" value="C:cell envelope"/>
    <property type="evidence" value="ECO:0007669"/>
    <property type="project" value="UniProtKB-SubCell"/>
</dbReference>
<dbReference type="NCBIfam" id="TIGR02543">
    <property type="entry name" value="List_Bact_rpt"/>
    <property type="match status" value="1"/>
</dbReference>
<dbReference type="Proteomes" id="UP000824132">
    <property type="component" value="Unassembled WGS sequence"/>
</dbReference>
<dbReference type="InterPro" id="IPR046776">
    <property type="entry name" value="Pectate_lyase_5"/>
</dbReference>
<feature type="chain" id="PRO_5038911587" evidence="2">
    <location>
        <begin position="20"/>
        <end position="1605"/>
    </location>
</feature>
<dbReference type="PROSITE" id="PS51257">
    <property type="entry name" value="PROKAR_LIPOPROTEIN"/>
    <property type="match status" value="1"/>
</dbReference>
<accession>A0A9D2IE57</accession>
<dbReference type="InterPro" id="IPR013378">
    <property type="entry name" value="InlB-like_B-rpt"/>
</dbReference>
<dbReference type="Pfam" id="PF09479">
    <property type="entry name" value="Flg_new"/>
    <property type="match status" value="4"/>
</dbReference>
<dbReference type="InterPro" id="IPR042229">
    <property type="entry name" value="Listeria/Bacterioides_rpt_sf"/>
</dbReference>
<name>A0A9D2IE57_9FIRM</name>
<gene>
    <name evidence="3" type="ORF">H9727_05955</name>
</gene>
<proteinExistence type="predicted"/>
<comment type="caution">
    <text evidence="3">The sequence shown here is derived from an EMBL/GenBank/DDBJ whole genome shotgun (WGS) entry which is preliminary data.</text>
</comment>
<comment type="subcellular location">
    <subcellularLocation>
        <location evidence="1">Cell envelope</location>
    </subcellularLocation>
</comment>
<protein>
    <submittedName>
        <fullName evidence="3">InlB B-repeat-containing protein</fullName>
    </submittedName>
</protein>
<feature type="signal peptide" evidence="2">
    <location>
        <begin position="1"/>
        <end position="19"/>
    </location>
</feature>
<evidence type="ECO:0000313" key="3">
    <source>
        <dbReference type="EMBL" id="HIZ03813.1"/>
    </source>
</evidence>
<reference evidence="3" key="2">
    <citation type="submission" date="2021-04" db="EMBL/GenBank/DDBJ databases">
        <authorList>
            <person name="Gilroy R."/>
        </authorList>
    </citation>
    <scope>NUCLEOTIDE SEQUENCE</scope>
    <source>
        <strain evidence="3">CHK187-5294</strain>
    </source>
</reference>
<dbReference type="Gene3D" id="2.160.20.110">
    <property type="match status" value="4"/>
</dbReference>
<dbReference type="Gene3D" id="2.60.40.4270">
    <property type="entry name" value="Listeria-Bacteroides repeat domain"/>
    <property type="match status" value="4"/>
</dbReference>